<keyword evidence="3" id="KW-1185">Reference proteome</keyword>
<evidence type="ECO:0000313" key="3">
    <source>
        <dbReference type="Proteomes" id="UP000660265"/>
    </source>
</evidence>
<comment type="caution">
    <text evidence="2">The sequence shown here is derived from an EMBL/GenBank/DDBJ whole genome shotgun (WGS) entry which is preliminary data.</text>
</comment>
<dbReference type="RefSeq" id="WP_189106188.1">
    <property type="nucleotide sequence ID" value="NZ_BMMV01000003.1"/>
</dbReference>
<evidence type="ECO:0000256" key="1">
    <source>
        <dbReference type="SAM" id="MobiDB-lite"/>
    </source>
</evidence>
<dbReference type="Pfam" id="PF13479">
    <property type="entry name" value="AAA_24"/>
    <property type="match status" value="1"/>
</dbReference>
<sequence>MTTFTFAPATRETAKARIGLQGPGGSGKTKSALRMAEKLADGGQIGLIDTERESALKYAPVPGKPHLGGHAFGHMPMTVCSPENFIAAVRAAEDAGIAVLIVDSWSHFWAGKGGLLARVDQESKKPGHYGGSYTAWAPVNDLEQEMLDALLGFPGHVIVTMRTKNDYDMQGKTVTKVGVKTIQREGAEYEFDVIIDMVKGTGTVTKTRYDGLDDLSVHHPGPELAETILEQLGQGVDPVTVIVDGIANADLTLDGVLQLQGDAARRRLMQTGLLHPGTGTPTTIAALLQERLGDIVTGLLGDEALTYSGALDLYRRADTGKWLGVPRALESGETTTLGDLIKERGTALKPAESSAEATTSPAVTPETPSETRERGLRAAMESGHPEVEESAFRELVDPPSEESAPGKPEASASGLATSPQMRKIFASFKELGIADDRERRLKAIGLLIGRRISTQNELTFGEASLVVEAVVEFEGTADGPERFKAYLNELLTKAQARDREPATV</sequence>
<dbReference type="InterPro" id="IPR027417">
    <property type="entry name" value="P-loop_NTPase"/>
</dbReference>
<gene>
    <name evidence="2" type="ORF">GCM10011583_11460</name>
</gene>
<reference evidence="3" key="1">
    <citation type="journal article" date="2019" name="Int. J. Syst. Evol. Microbiol.">
        <title>The Global Catalogue of Microorganisms (GCM) 10K type strain sequencing project: providing services to taxonomists for standard genome sequencing and annotation.</title>
        <authorList>
            <consortium name="The Broad Institute Genomics Platform"/>
            <consortium name="The Broad Institute Genome Sequencing Center for Infectious Disease"/>
            <person name="Wu L."/>
            <person name="Ma J."/>
        </authorList>
    </citation>
    <scope>NUCLEOTIDE SEQUENCE [LARGE SCALE GENOMIC DNA]</scope>
    <source>
        <strain evidence="3">CGMCC 4.7275</strain>
    </source>
</reference>
<organism evidence="2 3">
    <name type="scientific">Streptomyces camponoticapitis</name>
    <dbReference type="NCBI Taxonomy" id="1616125"/>
    <lineage>
        <taxon>Bacteria</taxon>
        <taxon>Bacillati</taxon>
        <taxon>Actinomycetota</taxon>
        <taxon>Actinomycetes</taxon>
        <taxon>Kitasatosporales</taxon>
        <taxon>Streptomycetaceae</taxon>
        <taxon>Streptomyces</taxon>
    </lineage>
</organism>
<name>A0ABQ2E240_9ACTN</name>
<feature type="region of interest" description="Disordered" evidence="1">
    <location>
        <begin position="346"/>
        <end position="418"/>
    </location>
</feature>
<dbReference type="EMBL" id="BMMV01000003">
    <property type="protein sequence ID" value="GGJ81709.1"/>
    <property type="molecule type" value="Genomic_DNA"/>
</dbReference>
<dbReference type="SUPFAM" id="SSF52540">
    <property type="entry name" value="P-loop containing nucleoside triphosphate hydrolases"/>
    <property type="match status" value="1"/>
</dbReference>
<feature type="compositionally biased region" description="Basic and acidic residues" evidence="1">
    <location>
        <begin position="383"/>
        <end position="396"/>
    </location>
</feature>
<accession>A0ABQ2E240</accession>
<feature type="compositionally biased region" description="Low complexity" evidence="1">
    <location>
        <begin position="350"/>
        <end position="368"/>
    </location>
</feature>
<dbReference type="Proteomes" id="UP000660265">
    <property type="component" value="Unassembled WGS sequence"/>
</dbReference>
<protein>
    <recommendedName>
        <fullName evidence="4">AAA+ ATPase domain-containing protein</fullName>
    </recommendedName>
</protein>
<proteinExistence type="predicted"/>
<evidence type="ECO:0008006" key="4">
    <source>
        <dbReference type="Google" id="ProtNLM"/>
    </source>
</evidence>
<evidence type="ECO:0000313" key="2">
    <source>
        <dbReference type="EMBL" id="GGJ81709.1"/>
    </source>
</evidence>